<protein>
    <submittedName>
        <fullName evidence="1">Uncharacterized protein</fullName>
    </submittedName>
</protein>
<dbReference type="AlphaFoldDB" id="A0A3P7N3C0"/>
<keyword evidence="2" id="KW-1185">Reference proteome</keyword>
<evidence type="ECO:0000313" key="2">
    <source>
        <dbReference type="Proteomes" id="UP000271889"/>
    </source>
</evidence>
<organism evidence="1 2">
    <name type="scientific">Cylicostephanus goldi</name>
    <name type="common">Nematode worm</name>
    <dbReference type="NCBI Taxonomy" id="71465"/>
    <lineage>
        <taxon>Eukaryota</taxon>
        <taxon>Metazoa</taxon>
        <taxon>Ecdysozoa</taxon>
        <taxon>Nematoda</taxon>
        <taxon>Chromadorea</taxon>
        <taxon>Rhabditida</taxon>
        <taxon>Rhabditina</taxon>
        <taxon>Rhabditomorpha</taxon>
        <taxon>Strongyloidea</taxon>
        <taxon>Strongylidae</taxon>
        <taxon>Cylicostephanus</taxon>
    </lineage>
</organism>
<gene>
    <name evidence="1" type="ORF">CGOC_LOCUS12532</name>
</gene>
<dbReference type="EMBL" id="UYRV01123919">
    <property type="protein sequence ID" value="VDN34080.1"/>
    <property type="molecule type" value="Genomic_DNA"/>
</dbReference>
<reference evidence="1 2" key="1">
    <citation type="submission" date="2018-11" db="EMBL/GenBank/DDBJ databases">
        <authorList>
            <consortium name="Pathogen Informatics"/>
        </authorList>
    </citation>
    <scope>NUCLEOTIDE SEQUENCE [LARGE SCALE GENOMIC DNA]</scope>
</reference>
<proteinExistence type="predicted"/>
<evidence type="ECO:0000313" key="1">
    <source>
        <dbReference type="EMBL" id="VDN34080.1"/>
    </source>
</evidence>
<sequence>MLLIDAVSRSSIGFDVILRECIIIVIKLFHPYACWHDSR</sequence>
<accession>A0A3P7N3C0</accession>
<dbReference type="Proteomes" id="UP000271889">
    <property type="component" value="Unassembled WGS sequence"/>
</dbReference>
<name>A0A3P7N3C0_CYLGO</name>